<dbReference type="SFLD" id="SFLDG01091">
    <property type="entry name" value="uncharacterized_CHP01210-like"/>
    <property type="match status" value="1"/>
</dbReference>
<protein>
    <submittedName>
        <fullName evidence="8">TIGR01212 family radical SAM protein</fullName>
    </submittedName>
</protein>
<dbReference type="SFLD" id="SFLDS00029">
    <property type="entry name" value="Radical_SAM"/>
    <property type="match status" value="1"/>
</dbReference>
<dbReference type="SUPFAM" id="SSF102114">
    <property type="entry name" value="Radical SAM enzymes"/>
    <property type="match status" value="1"/>
</dbReference>
<keyword evidence="4" id="KW-0479">Metal-binding</keyword>
<dbReference type="Pfam" id="PF04055">
    <property type="entry name" value="Radical_SAM"/>
    <property type="match status" value="1"/>
</dbReference>
<evidence type="ECO:0000256" key="6">
    <source>
        <dbReference type="ARBA" id="ARBA00023014"/>
    </source>
</evidence>
<dbReference type="InterPro" id="IPR007197">
    <property type="entry name" value="rSAM"/>
</dbReference>
<comment type="cofactor">
    <cofactor evidence="1">
        <name>[4Fe-4S] cluster</name>
        <dbReference type="ChEBI" id="CHEBI:49883"/>
    </cofactor>
</comment>
<accession>A0ABS2GMK0</accession>
<dbReference type="EMBL" id="JACSNR010000007">
    <property type="protein sequence ID" value="MBM6923642.1"/>
    <property type="molecule type" value="Genomic_DNA"/>
</dbReference>
<dbReference type="Gene3D" id="3.30.750.200">
    <property type="match status" value="1"/>
</dbReference>
<dbReference type="RefSeq" id="WP_204721138.1">
    <property type="nucleotide sequence ID" value="NZ_JACSNR010000007.1"/>
</dbReference>
<keyword evidence="2" id="KW-0004">4Fe-4S</keyword>
<keyword evidence="5" id="KW-0408">Iron</keyword>
<keyword evidence="3" id="KW-0949">S-adenosyl-L-methionine</keyword>
<dbReference type="PROSITE" id="PS51918">
    <property type="entry name" value="RADICAL_SAM"/>
    <property type="match status" value="1"/>
</dbReference>
<evidence type="ECO:0000256" key="3">
    <source>
        <dbReference type="ARBA" id="ARBA00022691"/>
    </source>
</evidence>
<dbReference type="PANTHER" id="PTHR11135">
    <property type="entry name" value="HISTONE ACETYLTRANSFERASE-RELATED"/>
    <property type="match status" value="1"/>
</dbReference>
<proteinExistence type="predicted"/>
<dbReference type="PANTHER" id="PTHR11135:SF1">
    <property type="entry name" value="PROTEIN YHCC"/>
    <property type="match status" value="1"/>
</dbReference>
<dbReference type="InterPro" id="IPR005911">
    <property type="entry name" value="YhcC-like"/>
</dbReference>
<evidence type="ECO:0000259" key="7">
    <source>
        <dbReference type="PROSITE" id="PS51918"/>
    </source>
</evidence>
<evidence type="ECO:0000313" key="8">
    <source>
        <dbReference type="EMBL" id="MBM6923642.1"/>
    </source>
</evidence>
<name>A0ABS2GMK0_9FIRM</name>
<evidence type="ECO:0000256" key="4">
    <source>
        <dbReference type="ARBA" id="ARBA00022723"/>
    </source>
</evidence>
<dbReference type="SMART" id="SM00729">
    <property type="entry name" value="Elp3"/>
    <property type="match status" value="1"/>
</dbReference>
<dbReference type="NCBIfam" id="TIGR01212">
    <property type="entry name" value="TIGR01212 family radical SAM protein"/>
    <property type="match status" value="1"/>
</dbReference>
<sequence>MQNPFEYSDTNKRYHTLEYENRRRYGGRVVKVPLDAGFTCPNIDGCRGRGGCTYCSSRGSGEHAGLPGTPLMEQFRAGIEASRSKWPEARYIPYFQAHTNTYAPVEVLREKFEPFIGLPGTVGLSIATRADCLPPEVLDYLEEIARRTDLTVELGLQSAFDSTGERINRCHSYAEFTAAVTELKKRGIRVCVHLIDGLPGEDRAMMLETVRRVAKLPVDAVKLHLLYIIKGTVMGQEYLEGKVRELSMEEYVGIVCDQLELLPPEVVIERITGDGEEATLLAPLWSLKKRRVMNAIDKEMARRNSWQGKGRETK</sequence>
<evidence type="ECO:0000313" key="9">
    <source>
        <dbReference type="Proteomes" id="UP000724149"/>
    </source>
</evidence>
<organism evidence="8 9">
    <name type="scientific">Hydrogenoanaerobacterium saccharovorans</name>
    <dbReference type="NCBI Taxonomy" id="474960"/>
    <lineage>
        <taxon>Bacteria</taxon>
        <taxon>Bacillati</taxon>
        <taxon>Bacillota</taxon>
        <taxon>Clostridia</taxon>
        <taxon>Eubacteriales</taxon>
        <taxon>Oscillospiraceae</taxon>
        <taxon>Hydrogenoanaerobacterium</taxon>
    </lineage>
</organism>
<keyword evidence="6" id="KW-0411">Iron-sulfur</keyword>
<comment type="caution">
    <text evidence="8">The sequence shown here is derived from an EMBL/GenBank/DDBJ whole genome shotgun (WGS) entry which is preliminary data.</text>
</comment>
<feature type="domain" description="Radical SAM core" evidence="7">
    <location>
        <begin position="24"/>
        <end position="265"/>
    </location>
</feature>
<evidence type="ECO:0000256" key="5">
    <source>
        <dbReference type="ARBA" id="ARBA00023004"/>
    </source>
</evidence>
<gene>
    <name evidence="8" type="ORF">H9X81_08070</name>
</gene>
<dbReference type="InterPro" id="IPR032432">
    <property type="entry name" value="Radical_SAM_C"/>
</dbReference>
<dbReference type="SFLD" id="SFLDG01086">
    <property type="entry name" value="elongater_protein-like"/>
    <property type="match status" value="1"/>
</dbReference>
<evidence type="ECO:0000256" key="1">
    <source>
        <dbReference type="ARBA" id="ARBA00001966"/>
    </source>
</evidence>
<keyword evidence="9" id="KW-1185">Reference proteome</keyword>
<dbReference type="Proteomes" id="UP000724149">
    <property type="component" value="Unassembled WGS sequence"/>
</dbReference>
<dbReference type="InterPro" id="IPR058240">
    <property type="entry name" value="rSAM_sf"/>
</dbReference>
<dbReference type="InterPro" id="IPR006638">
    <property type="entry name" value="Elp3/MiaA/NifB-like_rSAM"/>
</dbReference>
<dbReference type="InterPro" id="IPR039661">
    <property type="entry name" value="ELP3"/>
</dbReference>
<reference evidence="8 9" key="1">
    <citation type="journal article" date="2021" name="Sci. Rep.">
        <title>The distribution of antibiotic resistance genes in chicken gut microbiota commensals.</title>
        <authorList>
            <person name="Juricova H."/>
            <person name="Matiasovicova J."/>
            <person name="Kubasova T."/>
            <person name="Cejkova D."/>
            <person name="Rychlik I."/>
        </authorList>
    </citation>
    <scope>NUCLEOTIDE SEQUENCE [LARGE SCALE GENOMIC DNA]</scope>
    <source>
        <strain evidence="8 9">An564</strain>
    </source>
</reference>
<dbReference type="Pfam" id="PF16199">
    <property type="entry name" value="Radical_SAM_C"/>
    <property type="match status" value="1"/>
</dbReference>
<evidence type="ECO:0000256" key="2">
    <source>
        <dbReference type="ARBA" id="ARBA00022485"/>
    </source>
</evidence>